<dbReference type="NCBIfam" id="TIGR00125">
    <property type="entry name" value="cyt_tran_rel"/>
    <property type="match status" value="1"/>
</dbReference>
<dbReference type="PATRIC" id="fig|66851.6.peg.561"/>
<dbReference type="AlphaFoldDB" id="A0A166BN44"/>
<feature type="binding site" evidence="8">
    <location>
        <begin position="8"/>
        <end position="9"/>
    </location>
    <ligand>
        <name>ATP</name>
        <dbReference type="ChEBI" id="CHEBI:30616"/>
    </ligand>
</feature>
<accession>A0A166BN44</accession>
<keyword evidence="1 8" id="KW-0285">Flavoprotein</keyword>
<comment type="function">
    <text evidence="8">Catalyzes the transfer of the AMP portion of ATP to flavin mononucleotide (FMN) to produce flavin adenine dinucleotide (FAD) coenzyme.</text>
</comment>
<dbReference type="UniPathway" id="UPA00277">
    <property type="reaction ID" value="UER00407"/>
</dbReference>
<gene>
    <name evidence="10" type="primary">hldE</name>
    <name evidence="8" type="synonym">ribL</name>
    <name evidence="10" type="ORF">MBORA_04980</name>
</gene>
<dbReference type="EC" id="2.7.7.2" evidence="8"/>
<proteinExistence type="inferred from homology"/>
<evidence type="ECO:0000256" key="1">
    <source>
        <dbReference type="ARBA" id="ARBA00022630"/>
    </source>
</evidence>
<keyword evidence="5 8" id="KW-0547">Nucleotide-binding</keyword>
<evidence type="ECO:0000256" key="6">
    <source>
        <dbReference type="ARBA" id="ARBA00022827"/>
    </source>
</evidence>
<keyword evidence="11" id="KW-1185">Reference proteome</keyword>
<feature type="binding site" evidence="8">
    <location>
        <begin position="13"/>
        <end position="16"/>
    </location>
    <ligand>
        <name>ATP</name>
        <dbReference type="ChEBI" id="CHEBI:30616"/>
    </ligand>
</feature>
<dbReference type="Gene3D" id="3.40.50.620">
    <property type="entry name" value="HUPs"/>
    <property type="match status" value="1"/>
</dbReference>
<evidence type="ECO:0000256" key="2">
    <source>
        <dbReference type="ARBA" id="ARBA00022643"/>
    </source>
</evidence>
<feature type="domain" description="Cytidyltransferase-like" evidence="9">
    <location>
        <begin position="5"/>
        <end position="136"/>
    </location>
</feature>
<dbReference type="STRING" id="66851.MBORA_04980"/>
<name>A0A166BN44_METOA</name>
<evidence type="ECO:0000259" key="9">
    <source>
        <dbReference type="Pfam" id="PF01467"/>
    </source>
</evidence>
<feature type="binding site" evidence="8">
    <location>
        <position position="96"/>
    </location>
    <ligand>
        <name>ATP</name>
        <dbReference type="ChEBI" id="CHEBI:30616"/>
    </ligand>
</feature>
<keyword evidence="3 8" id="KW-0808">Transferase</keyword>
<dbReference type="SUPFAM" id="SSF52374">
    <property type="entry name" value="Nucleotidylyl transferase"/>
    <property type="match status" value="1"/>
</dbReference>
<reference evidence="11" key="1">
    <citation type="journal article" date="2016" name="Genome Announc.">
        <title>Draft Genome Sequences of Methanobrevibacter curvatus DSM11111, Methanobrevibacter cuticularis DSM11139, Methanobrevibacter filiformis DSM11501, and Methanobrevibacter oralis DSM7256.</title>
        <authorList>
            <person name="Poehlein A."/>
            <person name="Seedorf H."/>
        </authorList>
    </citation>
    <scope>NUCLEOTIDE SEQUENCE [LARGE SCALE GENOMIC DNA]</scope>
    <source>
        <strain evidence="11">DSM 7256 / JCM 30027 / ZR</strain>
    </source>
</reference>
<keyword evidence="6 8" id="KW-0274">FAD</keyword>
<dbReference type="RefSeq" id="WP_231475705.1">
    <property type="nucleotide sequence ID" value="NZ_CABMAB010000002.1"/>
</dbReference>
<evidence type="ECO:0000256" key="5">
    <source>
        <dbReference type="ARBA" id="ARBA00022741"/>
    </source>
</evidence>
<evidence type="ECO:0000313" key="10">
    <source>
        <dbReference type="EMBL" id="KZX13588.1"/>
    </source>
</evidence>
<dbReference type="InterPro" id="IPR024902">
    <property type="entry name" value="FAD_synth_RibL"/>
</dbReference>
<dbReference type="InterPro" id="IPR050385">
    <property type="entry name" value="Archaeal_FAD_synthase"/>
</dbReference>
<comment type="caution">
    <text evidence="10">The sequence shown here is derived from an EMBL/GenBank/DDBJ whole genome shotgun (WGS) entry which is preliminary data.</text>
</comment>
<keyword evidence="7 8" id="KW-0067">ATP-binding</keyword>
<dbReference type="InterPro" id="IPR004821">
    <property type="entry name" value="Cyt_trans-like"/>
</dbReference>
<protein>
    <recommendedName>
        <fullName evidence="8">FAD synthase</fullName>
        <ecNumber evidence="8">2.7.7.2</ecNumber>
    </recommendedName>
    <alternativeName>
        <fullName evidence="8">FMN adenylyltransferase</fullName>
    </alternativeName>
    <alternativeName>
        <fullName evidence="8">Flavin adenine dinucleotide synthase</fullName>
    </alternativeName>
</protein>
<dbReference type="HAMAP" id="MF_02115">
    <property type="entry name" value="FAD_synth_arch"/>
    <property type="match status" value="1"/>
</dbReference>
<dbReference type="GO" id="GO:0046444">
    <property type="term" value="P:FMN metabolic process"/>
    <property type="evidence" value="ECO:0007669"/>
    <property type="project" value="UniProtKB-UniRule"/>
</dbReference>
<dbReference type="PANTHER" id="PTHR43793:SF1">
    <property type="entry name" value="FAD SYNTHASE"/>
    <property type="match status" value="1"/>
</dbReference>
<comment type="subunit">
    <text evidence="8">Homodimer.</text>
</comment>
<evidence type="ECO:0000313" key="11">
    <source>
        <dbReference type="Proteomes" id="UP000077428"/>
    </source>
</evidence>
<dbReference type="EMBL" id="LWMU01000048">
    <property type="protein sequence ID" value="KZX13588.1"/>
    <property type="molecule type" value="Genomic_DNA"/>
</dbReference>
<dbReference type="InterPro" id="IPR014729">
    <property type="entry name" value="Rossmann-like_a/b/a_fold"/>
</dbReference>
<evidence type="ECO:0000256" key="7">
    <source>
        <dbReference type="ARBA" id="ARBA00022840"/>
    </source>
</evidence>
<keyword evidence="4 8" id="KW-0548">Nucleotidyltransferase</keyword>
<evidence type="ECO:0000256" key="4">
    <source>
        <dbReference type="ARBA" id="ARBA00022695"/>
    </source>
</evidence>
<keyword evidence="2 8" id="KW-0288">FMN</keyword>
<feature type="binding site" evidence="8">
    <location>
        <position position="123"/>
    </location>
    <ligand>
        <name>ATP</name>
        <dbReference type="ChEBI" id="CHEBI:30616"/>
    </ligand>
</feature>
<comment type="similarity">
    <text evidence="8">Belongs to the archaeal FAD synthase family.</text>
</comment>
<sequence>MKVMATGTFDILHPGHGVYLEESKKLGGKNAKLYVVVARDLTVEKRKRVPIIGEKQRLEVIKMLKPVDEAYLGNENGNFLEIVEKIKPDIITVGADQNHDINKLQNMLNNKNLNAKVVRIEKYRNCELDSSCKIIKKIQKTDFTDKIMDNCD</sequence>
<organism evidence="10 11">
    <name type="scientific">Methanobrevibacter oralis</name>
    <dbReference type="NCBI Taxonomy" id="66851"/>
    <lineage>
        <taxon>Archaea</taxon>
        <taxon>Methanobacteriati</taxon>
        <taxon>Methanobacteriota</taxon>
        <taxon>Methanomada group</taxon>
        <taxon>Methanobacteria</taxon>
        <taxon>Methanobacteriales</taxon>
        <taxon>Methanobacteriaceae</taxon>
        <taxon>Methanobrevibacter</taxon>
    </lineage>
</organism>
<dbReference type="GO" id="GO:0005524">
    <property type="term" value="F:ATP binding"/>
    <property type="evidence" value="ECO:0007669"/>
    <property type="project" value="UniProtKB-UniRule"/>
</dbReference>
<comment type="cofactor">
    <cofactor evidence="8">
        <name>a divalent metal cation</name>
        <dbReference type="ChEBI" id="CHEBI:60240"/>
    </cofactor>
</comment>
<dbReference type="Proteomes" id="UP000077428">
    <property type="component" value="Unassembled WGS sequence"/>
</dbReference>
<evidence type="ECO:0000256" key="3">
    <source>
        <dbReference type="ARBA" id="ARBA00022679"/>
    </source>
</evidence>
<dbReference type="GO" id="GO:0003919">
    <property type="term" value="F:FMN adenylyltransferase activity"/>
    <property type="evidence" value="ECO:0007669"/>
    <property type="project" value="UniProtKB-UniRule"/>
</dbReference>
<comment type="pathway">
    <text evidence="8">Cofactor biosynthesis; FAD biosynthesis; FAD from FMN: step 1/1.</text>
</comment>
<evidence type="ECO:0000256" key="8">
    <source>
        <dbReference type="HAMAP-Rule" id="MF_02115"/>
    </source>
</evidence>
<dbReference type="PANTHER" id="PTHR43793">
    <property type="entry name" value="FAD SYNTHASE"/>
    <property type="match status" value="1"/>
</dbReference>
<comment type="catalytic activity">
    <reaction evidence="8">
        <text>FMN + ATP + H(+) = FAD + diphosphate</text>
        <dbReference type="Rhea" id="RHEA:17237"/>
        <dbReference type="ChEBI" id="CHEBI:15378"/>
        <dbReference type="ChEBI" id="CHEBI:30616"/>
        <dbReference type="ChEBI" id="CHEBI:33019"/>
        <dbReference type="ChEBI" id="CHEBI:57692"/>
        <dbReference type="ChEBI" id="CHEBI:58210"/>
        <dbReference type="EC" id="2.7.7.2"/>
    </reaction>
</comment>
<dbReference type="GO" id="GO:0006747">
    <property type="term" value="P:FAD biosynthetic process"/>
    <property type="evidence" value="ECO:0007669"/>
    <property type="project" value="UniProtKB-UniRule"/>
</dbReference>
<dbReference type="Pfam" id="PF01467">
    <property type="entry name" value="CTP_transf_like"/>
    <property type="match status" value="1"/>
</dbReference>